<dbReference type="Pfam" id="PF03105">
    <property type="entry name" value="SPX"/>
    <property type="match status" value="1"/>
</dbReference>
<feature type="transmembrane region" description="Helical" evidence="5">
    <location>
        <begin position="321"/>
        <end position="345"/>
    </location>
</feature>
<feature type="transmembrane region" description="Helical" evidence="5">
    <location>
        <begin position="366"/>
        <end position="389"/>
    </location>
</feature>
<dbReference type="PROSITE" id="PS51382">
    <property type="entry name" value="SPX"/>
    <property type="match status" value="1"/>
</dbReference>
<evidence type="ECO:0000313" key="7">
    <source>
        <dbReference type="EMBL" id="GMI23906.1"/>
    </source>
</evidence>
<dbReference type="PANTHER" id="PTHR10283">
    <property type="entry name" value="SOLUTE CARRIER FAMILY 13 MEMBER"/>
    <property type="match status" value="1"/>
</dbReference>
<comment type="subcellular location">
    <subcellularLocation>
        <location evidence="1">Membrane</location>
        <topology evidence="1">Multi-pass membrane protein</topology>
    </subcellularLocation>
</comment>
<protein>
    <recommendedName>
        <fullName evidence="6">SPX domain-containing protein</fullName>
    </recommendedName>
</protein>
<keyword evidence="4 5" id="KW-0472">Membrane</keyword>
<comment type="caution">
    <text evidence="7">The sequence shown here is derived from an EMBL/GenBank/DDBJ whole genome shotgun (WGS) entry which is preliminary data.</text>
</comment>
<dbReference type="InterPro" id="IPR001898">
    <property type="entry name" value="SLC13A/DASS"/>
</dbReference>
<keyword evidence="2 5" id="KW-0812">Transmembrane</keyword>
<evidence type="ECO:0000313" key="8">
    <source>
        <dbReference type="Proteomes" id="UP001165060"/>
    </source>
</evidence>
<feature type="transmembrane region" description="Helical" evidence="5">
    <location>
        <begin position="23"/>
        <end position="46"/>
    </location>
</feature>
<sequence>MQVTDLISDPSLLSPSSLPPSPLLLFPSLFLLGLLTSLSPCVLPLLPLTLSYTSLSPLPAPLSALLYSLGLLTAFSVFGLGLGSVAASLPPDLQSLKTVLAGLLQVYMGGVDAFYTGKVAEYTLVLESFLRPSAHNLTGLAHHQPRSARYSVEAWGGSPDLRAVKSLYIDLVRLQNFVRLNGTGFRKIVKKFDKAMHRTTLSHFMEKLKCRSFMESEQVLELVERTTGLVSRDKLMDLRLDAQEAVANPDRYDASGGGGGSKVWDWFLARSGGGRAEAAARPWAIALAVLLSAIAYCGDPFPDDPVATRASSFLAMVVSLWLFKAIPFHATAMLICPLVVFFDVLRDPAFPDDKNATLTSEKAASFVLSAFFNHNTFLILGGYTISAAFSRCEVEKRLACQLQTTFEDSPRLFLLAMMLLGLFLSMWISNHTAPILCVSVLMPIISDLPSDSAFNIIAVQEMNAAGMTMSFGQWICNAAPLCILCTVLVWLLILVVMKPDDVQRIPKIMYESSVPAKKSLLVTSLSILTILLWGLSSYTKPFFGDLGIISLCFMAGMFGTGLLTEVDLNSFAWPTLFLLGGSNVLGKVVESSQLLEHCVNAIKHALPHSRLSAAAELFFMACIMATFVSHSVAAIVVVPVIAHIGKSYGAVQEFAFGTALAISAAMALPFSSFPNVYCLLVIDDFGKSYLSNRHFLAIGVPASIISIVAIVLYCGTGDGQLT</sequence>
<feature type="transmembrane region" description="Helical" evidence="5">
    <location>
        <begin position="654"/>
        <end position="682"/>
    </location>
</feature>
<evidence type="ECO:0000256" key="3">
    <source>
        <dbReference type="ARBA" id="ARBA00022989"/>
    </source>
</evidence>
<dbReference type="InterPro" id="IPR004331">
    <property type="entry name" value="SPX_dom"/>
</dbReference>
<feature type="domain" description="SPX" evidence="6">
    <location>
        <begin position="1"/>
        <end position="206"/>
    </location>
</feature>
<evidence type="ECO:0000256" key="2">
    <source>
        <dbReference type="ARBA" id="ARBA00022692"/>
    </source>
</evidence>
<feature type="transmembrane region" description="Helical" evidence="5">
    <location>
        <begin position="478"/>
        <end position="497"/>
    </location>
</feature>
<evidence type="ECO:0000256" key="1">
    <source>
        <dbReference type="ARBA" id="ARBA00004141"/>
    </source>
</evidence>
<evidence type="ECO:0000259" key="6">
    <source>
        <dbReference type="PROSITE" id="PS51382"/>
    </source>
</evidence>
<evidence type="ECO:0000256" key="4">
    <source>
        <dbReference type="ARBA" id="ARBA00023136"/>
    </source>
</evidence>
<feature type="transmembrane region" description="Helical" evidence="5">
    <location>
        <begin position="66"/>
        <end position="87"/>
    </location>
</feature>
<organism evidence="7 8">
    <name type="scientific">Tetraparma gracilis</name>
    <dbReference type="NCBI Taxonomy" id="2962635"/>
    <lineage>
        <taxon>Eukaryota</taxon>
        <taxon>Sar</taxon>
        <taxon>Stramenopiles</taxon>
        <taxon>Ochrophyta</taxon>
        <taxon>Bolidophyceae</taxon>
        <taxon>Parmales</taxon>
        <taxon>Triparmaceae</taxon>
        <taxon>Tetraparma</taxon>
    </lineage>
</organism>
<dbReference type="EMBL" id="BRYB01003989">
    <property type="protein sequence ID" value="GMI23906.1"/>
    <property type="molecule type" value="Genomic_DNA"/>
</dbReference>
<proteinExistence type="predicted"/>
<feature type="transmembrane region" description="Helical" evidence="5">
    <location>
        <begin position="542"/>
        <end position="563"/>
    </location>
</feature>
<gene>
    <name evidence="7" type="ORF">TeGR_g7505</name>
</gene>
<dbReference type="Proteomes" id="UP001165060">
    <property type="component" value="Unassembled WGS sequence"/>
</dbReference>
<feature type="transmembrane region" description="Helical" evidence="5">
    <location>
        <begin position="617"/>
        <end position="642"/>
    </location>
</feature>
<keyword evidence="8" id="KW-1185">Reference proteome</keyword>
<keyword evidence="3 5" id="KW-1133">Transmembrane helix</keyword>
<accession>A0ABQ6MD54</accession>
<dbReference type="PANTHER" id="PTHR10283:SF92">
    <property type="entry name" value="LOW-AFFINITY PHOSPHATE TRANSPORTER PHO91"/>
    <property type="match status" value="1"/>
</dbReference>
<feature type="transmembrane region" description="Helical" evidence="5">
    <location>
        <begin position="409"/>
        <end position="428"/>
    </location>
</feature>
<feature type="transmembrane region" description="Helical" evidence="5">
    <location>
        <begin position="694"/>
        <end position="713"/>
    </location>
</feature>
<feature type="transmembrane region" description="Helical" evidence="5">
    <location>
        <begin position="283"/>
        <end position="301"/>
    </location>
</feature>
<dbReference type="Pfam" id="PF00939">
    <property type="entry name" value="Na_sulph_symp"/>
    <property type="match status" value="2"/>
</dbReference>
<evidence type="ECO:0000256" key="5">
    <source>
        <dbReference type="SAM" id="Phobius"/>
    </source>
</evidence>
<feature type="transmembrane region" description="Helical" evidence="5">
    <location>
        <begin position="518"/>
        <end position="536"/>
    </location>
</feature>
<dbReference type="InterPro" id="IPR039447">
    <property type="entry name" value="UreH-like_TM_dom"/>
</dbReference>
<dbReference type="Pfam" id="PF13386">
    <property type="entry name" value="DsbD_2"/>
    <property type="match status" value="1"/>
</dbReference>
<name>A0ABQ6MD54_9STRA</name>
<reference evidence="7 8" key="1">
    <citation type="journal article" date="2023" name="Commun. Biol.">
        <title>Genome analysis of Parmales, the sister group of diatoms, reveals the evolutionary specialization of diatoms from phago-mixotrophs to photoautotrophs.</title>
        <authorList>
            <person name="Ban H."/>
            <person name="Sato S."/>
            <person name="Yoshikawa S."/>
            <person name="Yamada K."/>
            <person name="Nakamura Y."/>
            <person name="Ichinomiya M."/>
            <person name="Sato N."/>
            <person name="Blanc-Mathieu R."/>
            <person name="Endo H."/>
            <person name="Kuwata A."/>
            <person name="Ogata H."/>
        </authorList>
    </citation>
    <scope>NUCLEOTIDE SEQUENCE [LARGE SCALE GENOMIC DNA]</scope>
</reference>